<accession>A0A2P2NZJ1</accession>
<name>A0A2P2NZJ1_RHIMU</name>
<dbReference type="AlphaFoldDB" id="A0A2P2NZJ1"/>
<dbReference type="EMBL" id="GGEC01067409">
    <property type="protein sequence ID" value="MBX47893.1"/>
    <property type="molecule type" value="Transcribed_RNA"/>
</dbReference>
<proteinExistence type="predicted"/>
<reference evidence="1" key="1">
    <citation type="submission" date="2018-02" db="EMBL/GenBank/DDBJ databases">
        <title>Rhizophora mucronata_Transcriptome.</title>
        <authorList>
            <person name="Meera S.P."/>
            <person name="Sreeshan A."/>
            <person name="Augustine A."/>
        </authorList>
    </citation>
    <scope>NUCLEOTIDE SEQUENCE</scope>
    <source>
        <tissue evidence="1">Leaf</tissue>
    </source>
</reference>
<evidence type="ECO:0000313" key="1">
    <source>
        <dbReference type="EMBL" id="MBX47893.1"/>
    </source>
</evidence>
<protein>
    <submittedName>
        <fullName evidence="1">Uncharacterized protein</fullName>
    </submittedName>
</protein>
<organism evidence="1">
    <name type="scientific">Rhizophora mucronata</name>
    <name type="common">Asiatic mangrove</name>
    <dbReference type="NCBI Taxonomy" id="61149"/>
    <lineage>
        <taxon>Eukaryota</taxon>
        <taxon>Viridiplantae</taxon>
        <taxon>Streptophyta</taxon>
        <taxon>Embryophyta</taxon>
        <taxon>Tracheophyta</taxon>
        <taxon>Spermatophyta</taxon>
        <taxon>Magnoliopsida</taxon>
        <taxon>eudicotyledons</taxon>
        <taxon>Gunneridae</taxon>
        <taxon>Pentapetalae</taxon>
        <taxon>rosids</taxon>
        <taxon>fabids</taxon>
        <taxon>Malpighiales</taxon>
        <taxon>Rhizophoraceae</taxon>
        <taxon>Rhizophora</taxon>
    </lineage>
</organism>
<sequence>MNTYCLHIYLAYGKVDLTNDLFQATLWGKIYFWKFYGNTVRNQCMAWYSSQGLGVASIPKNDLIPAREKILPTAVLVNWSTI</sequence>